<proteinExistence type="inferred from homology"/>
<dbReference type="RefSeq" id="WP_013562916.1">
    <property type="nucleotide sequence ID" value="NC_014962.1"/>
</dbReference>
<evidence type="ECO:0000256" key="2">
    <source>
        <dbReference type="ARBA" id="ARBA00023015"/>
    </source>
</evidence>
<evidence type="ECO:0000313" key="9">
    <source>
        <dbReference type="Proteomes" id="UP000008631"/>
    </source>
</evidence>
<evidence type="ECO:0000256" key="4">
    <source>
        <dbReference type="ARBA" id="ARBA00023125"/>
    </source>
</evidence>
<protein>
    <submittedName>
        <fullName evidence="8">RNA polymerase, sigma-24 subunit, ECF subfamily</fullName>
    </submittedName>
</protein>
<dbReference type="InterPro" id="IPR013249">
    <property type="entry name" value="RNA_pol_sigma70_r4_t2"/>
</dbReference>
<organism evidence="8 9">
    <name type="scientific">Isosphaera pallida (strain ATCC 43644 / DSM 9630 / IS1B)</name>
    <dbReference type="NCBI Taxonomy" id="575540"/>
    <lineage>
        <taxon>Bacteria</taxon>
        <taxon>Pseudomonadati</taxon>
        <taxon>Planctomycetota</taxon>
        <taxon>Planctomycetia</taxon>
        <taxon>Isosphaerales</taxon>
        <taxon>Isosphaeraceae</taxon>
        <taxon>Isosphaera</taxon>
    </lineage>
</organism>
<dbReference type="InterPro" id="IPR039425">
    <property type="entry name" value="RNA_pol_sigma-70-like"/>
</dbReference>
<evidence type="ECO:0000256" key="1">
    <source>
        <dbReference type="ARBA" id="ARBA00010641"/>
    </source>
</evidence>
<reference key="1">
    <citation type="submission" date="2010-11" db="EMBL/GenBank/DDBJ databases">
        <title>The complete sequence of chromosome of Isophaera pallida ATCC 43644.</title>
        <authorList>
            <consortium name="US DOE Joint Genome Institute (JGI-PGF)"/>
            <person name="Lucas S."/>
            <person name="Copeland A."/>
            <person name="Lapidus A."/>
            <person name="Bruce D."/>
            <person name="Goodwin L."/>
            <person name="Pitluck S."/>
            <person name="Kyrpides N."/>
            <person name="Mavromatis K."/>
            <person name="Pagani I."/>
            <person name="Ivanova N."/>
            <person name="Saunders E."/>
            <person name="Brettin T."/>
            <person name="Detter J.C."/>
            <person name="Han C."/>
            <person name="Tapia R."/>
            <person name="Land M."/>
            <person name="Hauser L."/>
            <person name="Markowitz V."/>
            <person name="Cheng J.-F."/>
            <person name="Hugenholtz P."/>
            <person name="Woyke T."/>
            <person name="Wu D."/>
            <person name="Eisen J.A."/>
        </authorList>
    </citation>
    <scope>NUCLEOTIDE SEQUENCE</scope>
    <source>
        <strain>ATCC 43644</strain>
    </source>
</reference>
<dbReference type="Pfam" id="PF04542">
    <property type="entry name" value="Sigma70_r2"/>
    <property type="match status" value="1"/>
</dbReference>
<dbReference type="Pfam" id="PF08281">
    <property type="entry name" value="Sigma70_r4_2"/>
    <property type="match status" value="1"/>
</dbReference>
<dbReference type="InterPro" id="IPR036388">
    <property type="entry name" value="WH-like_DNA-bd_sf"/>
</dbReference>
<evidence type="ECO:0000256" key="3">
    <source>
        <dbReference type="ARBA" id="ARBA00023082"/>
    </source>
</evidence>
<sequence length="193" mass="21584">MVVHNDVPPLPERDSASPPLDAETVEALFRNHAQALRWFIRGIVRDPETAEDVLQTTFTRLIEHGGPDQTDPASRKSWLFQVAHHEAIAQKRKGRLRERANRDARLVRAADSGNQDTAEDHLQRAETIARVRQAVEALPPAQRDVVLRRLAGRETFAAIAQADGLPLGTVLTRMRLALGRLRSLLDSHRDPSP</sequence>
<dbReference type="Proteomes" id="UP000008631">
    <property type="component" value="Chromosome"/>
</dbReference>
<dbReference type="InterPro" id="IPR013325">
    <property type="entry name" value="RNA_pol_sigma_r2"/>
</dbReference>
<dbReference type="STRING" id="575540.Isop_0030"/>
<keyword evidence="2" id="KW-0805">Transcription regulation</keyword>
<evidence type="ECO:0000259" key="7">
    <source>
        <dbReference type="Pfam" id="PF08281"/>
    </source>
</evidence>
<evidence type="ECO:0000259" key="6">
    <source>
        <dbReference type="Pfam" id="PF04542"/>
    </source>
</evidence>
<evidence type="ECO:0000256" key="5">
    <source>
        <dbReference type="ARBA" id="ARBA00023163"/>
    </source>
</evidence>
<dbReference type="InterPro" id="IPR007627">
    <property type="entry name" value="RNA_pol_sigma70_r2"/>
</dbReference>
<dbReference type="KEGG" id="ipa:Isop_0030"/>
<dbReference type="SUPFAM" id="SSF88659">
    <property type="entry name" value="Sigma3 and sigma4 domains of RNA polymerase sigma factors"/>
    <property type="match status" value="1"/>
</dbReference>
<dbReference type="Gene3D" id="1.10.10.10">
    <property type="entry name" value="Winged helix-like DNA-binding domain superfamily/Winged helix DNA-binding domain"/>
    <property type="match status" value="1"/>
</dbReference>
<dbReference type="SUPFAM" id="SSF88946">
    <property type="entry name" value="Sigma2 domain of RNA polymerase sigma factors"/>
    <property type="match status" value="1"/>
</dbReference>
<dbReference type="InterPro" id="IPR013324">
    <property type="entry name" value="RNA_pol_sigma_r3/r4-like"/>
</dbReference>
<comment type="similarity">
    <text evidence="1">Belongs to the sigma-70 factor family. ECF subfamily.</text>
</comment>
<dbReference type="HOGENOM" id="CLU_047691_9_6_0"/>
<keyword evidence="3" id="KW-0731">Sigma factor</keyword>
<keyword evidence="4" id="KW-0238">DNA-binding</keyword>
<dbReference type="InterPro" id="IPR014284">
    <property type="entry name" value="RNA_pol_sigma-70_dom"/>
</dbReference>
<feature type="domain" description="RNA polymerase sigma factor 70 region 4 type 2" evidence="7">
    <location>
        <begin position="130"/>
        <end position="181"/>
    </location>
</feature>
<dbReference type="GO" id="GO:0006352">
    <property type="term" value="P:DNA-templated transcription initiation"/>
    <property type="evidence" value="ECO:0007669"/>
    <property type="project" value="InterPro"/>
</dbReference>
<dbReference type="PANTHER" id="PTHR43133:SF8">
    <property type="entry name" value="RNA POLYMERASE SIGMA FACTOR HI_1459-RELATED"/>
    <property type="match status" value="1"/>
</dbReference>
<dbReference type="eggNOG" id="COG1595">
    <property type="taxonomic scope" value="Bacteria"/>
</dbReference>
<dbReference type="GO" id="GO:0003677">
    <property type="term" value="F:DNA binding"/>
    <property type="evidence" value="ECO:0007669"/>
    <property type="project" value="UniProtKB-KW"/>
</dbReference>
<evidence type="ECO:0000313" key="8">
    <source>
        <dbReference type="EMBL" id="ADV60627.1"/>
    </source>
</evidence>
<keyword evidence="9" id="KW-1185">Reference proteome</keyword>
<keyword evidence="5" id="KW-0804">Transcription</keyword>
<name>E8R4N6_ISOPI</name>
<dbReference type="EMBL" id="CP002353">
    <property type="protein sequence ID" value="ADV60627.1"/>
    <property type="molecule type" value="Genomic_DNA"/>
</dbReference>
<dbReference type="GO" id="GO:0016987">
    <property type="term" value="F:sigma factor activity"/>
    <property type="evidence" value="ECO:0007669"/>
    <property type="project" value="UniProtKB-KW"/>
</dbReference>
<dbReference type="InParanoid" id="E8R4N6"/>
<dbReference type="NCBIfam" id="TIGR02937">
    <property type="entry name" value="sigma70-ECF"/>
    <property type="match status" value="1"/>
</dbReference>
<reference evidence="8 9" key="2">
    <citation type="journal article" date="2011" name="Stand. Genomic Sci.">
        <title>Complete genome sequence of Isosphaera pallida type strain (IS1B).</title>
        <authorList>
            <consortium name="US DOE Joint Genome Institute (JGI-PGF)"/>
            <person name="Goker M."/>
            <person name="Cleland D."/>
            <person name="Saunders E."/>
            <person name="Lapidus A."/>
            <person name="Nolan M."/>
            <person name="Lucas S."/>
            <person name="Hammon N."/>
            <person name="Deshpande S."/>
            <person name="Cheng J.F."/>
            <person name="Tapia R."/>
            <person name="Han C."/>
            <person name="Goodwin L."/>
            <person name="Pitluck S."/>
            <person name="Liolios K."/>
            <person name="Pagani I."/>
            <person name="Ivanova N."/>
            <person name="Mavromatis K."/>
            <person name="Pati A."/>
            <person name="Chen A."/>
            <person name="Palaniappan K."/>
            <person name="Land M."/>
            <person name="Hauser L."/>
            <person name="Chang Y.J."/>
            <person name="Jeffries C.D."/>
            <person name="Detter J.C."/>
            <person name="Beck B."/>
            <person name="Woyke T."/>
            <person name="Bristow J."/>
            <person name="Eisen J.A."/>
            <person name="Markowitz V."/>
            <person name="Hugenholtz P."/>
            <person name="Kyrpides N.C."/>
            <person name="Klenk H.P."/>
        </authorList>
    </citation>
    <scope>NUCLEOTIDE SEQUENCE [LARGE SCALE GENOMIC DNA]</scope>
    <source>
        <strain evidence="9">ATCC 43644 / DSM 9630 / IS1B</strain>
    </source>
</reference>
<dbReference type="AlphaFoldDB" id="E8R4N6"/>
<gene>
    <name evidence="8" type="ordered locus">Isop_0030</name>
</gene>
<accession>E8R4N6</accession>
<dbReference type="PANTHER" id="PTHR43133">
    <property type="entry name" value="RNA POLYMERASE ECF-TYPE SIGMA FACTO"/>
    <property type="match status" value="1"/>
</dbReference>
<feature type="domain" description="RNA polymerase sigma-70 region 2" evidence="6">
    <location>
        <begin position="28"/>
        <end position="95"/>
    </location>
</feature>
<dbReference type="Gene3D" id="1.10.1740.10">
    <property type="match status" value="1"/>
</dbReference>